<accession>A0AAD5TC15</accession>
<evidence type="ECO:0000313" key="2">
    <source>
        <dbReference type="EMBL" id="KAJ3169693.1"/>
    </source>
</evidence>
<evidence type="ECO:0000256" key="1">
    <source>
        <dbReference type="SAM" id="Phobius"/>
    </source>
</evidence>
<feature type="transmembrane region" description="Helical" evidence="1">
    <location>
        <begin position="214"/>
        <end position="232"/>
    </location>
</feature>
<dbReference type="EMBL" id="JADGJQ010000105">
    <property type="protein sequence ID" value="KAJ3169693.1"/>
    <property type="molecule type" value="Genomic_DNA"/>
</dbReference>
<dbReference type="Proteomes" id="UP001212152">
    <property type="component" value="Unassembled WGS sequence"/>
</dbReference>
<feature type="transmembrane region" description="Helical" evidence="1">
    <location>
        <begin position="101"/>
        <end position="120"/>
    </location>
</feature>
<proteinExistence type="predicted"/>
<comment type="caution">
    <text evidence="2">The sequence shown here is derived from an EMBL/GenBank/DDBJ whole genome shotgun (WGS) entry which is preliminary data.</text>
</comment>
<name>A0AAD5TC15_9FUNG</name>
<sequence length="247" mass="26891">MHEDSQPLNSAADFDLGNAQDPLARRWAVVQSTKAKLHTALAFHAAQALTALTFAVFVGTNSIYTYNRAAMPNTPPIPSERLCILRPDSYPFQNGPMSSCAWPIAQACFSILVAALLALWDYRRLKLAQHQSSSAASLFASSSPSARSRDARPLLITGLVCGLMAILTLSMAVSIQQSVGRTCTYLFTRQELIHKCADLWSEAYPGHSLGALDFGMLAGYVATAVWVVSGIMQYREYRRATKGSLSL</sequence>
<protein>
    <submittedName>
        <fullName evidence="2">Uncharacterized protein</fullName>
    </submittedName>
</protein>
<reference evidence="2" key="1">
    <citation type="submission" date="2020-05" db="EMBL/GenBank/DDBJ databases">
        <title>Phylogenomic resolution of chytrid fungi.</title>
        <authorList>
            <person name="Stajich J.E."/>
            <person name="Amses K."/>
            <person name="Simmons R."/>
            <person name="Seto K."/>
            <person name="Myers J."/>
            <person name="Bonds A."/>
            <person name="Quandt C.A."/>
            <person name="Barry K."/>
            <person name="Liu P."/>
            <person name="Grigoriev I."/>
            <person name="Longcore J.E."/>
            <person name="James T.Y."/>
        </authorList>
    </citation>
    <scope>NUCLEOTIDE SEQUENCE</scope>
    <source>
        <strain evidence="2">JEL0379</strain>
    </source>
</reference>
<keyword evidence="1" id="KW-0472">Membrane</keyword>
<evidence type="ECO:0000313" key="3">
    <source>
        <dbReference type="Proteomes" id="UP001212152"/>
    </source>
</evidence>
<dbReference type="AlphaFoldDB" id="A0AAD5TC15"/>
<keyword evidence="1" id="KW-1133">Transmembrane helix</keyword>
<keyword evidence="1" id="KW-0812">Transmembrane</keyword>
<feature type="transmembrane region" description="Helical" evidence="1">
    <location>
        <begin position="41"/>
        <end position="64"/>
    </location>
</feature>
<gene>
    <name evidence="2" type="ORF">HDU87_000575</name>
</gene>
<keyword evidence="3" id="KW-1185">Reference proteome</keyword>
<feature type="transmembrane region" description="Helical" evidence="1">
    <location>
        <begin position="154"/>
        <end position="175"/>
    </location>
</feature>
<organism evidence="2 3">
    <name type="scientific">Geranomyces variabilis</name>
    <dbReference type="NCBI Taxonomy" id="109894"/>
    <lineage>
        <taxon>Eukaryota</taxon>
        <taxon>Fungi</taxon>
        <taxon>Fungi incertae sedis</taxon>
        <taxon>Chytridiomycota</taxon>
        <taxon>Chytridiomycota incertae sedis</taxon>
        <taxon>Chytridiomycetes</taxon>
        <taxon>Spizellomycetales</taxon>
        <taxon>Powellomycetaceae</taxon>
        <taxon>Geranomyces</taxon>
    </lineage>
</organism>